<gene>
    <name evidence="1" type="ORF">N0F65_002937</name>
</gene>
<protein>
    <submittedName>
        <fullName evidence="1">Uncharacterized protein</fullName>
    </submittedName>
</protein>
<sequence>MALMFPTLNEVNCVQPLLKLCLDSLVQHSSYLLSVLPLSHGLRATHIFREPMVLQALSNRLVTGASQWMRPTGIPPHVALLRNQKATLDAVNKLSARLLEGMAKFLEEKSIGAGNITQ</sequence>
<accession>A0AAV2Z665</accession>
<evidence type="ECO:0000313" key="1">
    <source>
        <dbReference type="EMBL" id="DBA01821.1"/>
    </source>
</evidence>
<dbReference type="AlphaFoldDB" id="A0AAV2Z665"/>
<proteinExistence type="predicted"/>
<dbReference type="EMBL" id="DAKRPA010000041">
    <property type="protein sequence ID" value="DBA01821.1"/>
    <property type="molecule type" value="Genomic_DNA"/>
</dbReference>
<reference evidence="1" key="2">
    <citation type="journal article" date="2023" name="Microbiol Resour">
        <title>Decontamination and Annotation of the Draft Genome Sequence of the Oomycete Lagenidium giganteum ARSEF 373.</title>
        <authorList>
            <person name="Morgan W.R."/>
            <person name="Tartar A."/>
        </authorList>
    </citation>
    <scope>NUCLEOTIDE SEQUENCE</scope>
    <source>
        <strain evidence="1">ARSEF 373</strain>
    </source>
</reference>
<name>A0AAV2Z665_9STRA</name>
<organism evidence="1 2">
    <name type="scientific">Lagenidium giganteum</name>
    <dbReference type="NCBI Taxonomy" id="4803"/>
    <lineage>
        <taxon>Eukaryota</taxon>
        <taxon>Sar</taxon>
        <taxon>Stramenopiles</taxon>
        <taxon>Oomycota</taxon>
        <taxon>Peronosporomycetes</taxon>
        <taxon>Pythiales</taxon>
        <taxon>Pythiaceae</taxon>
    </lineage>
</organism>
<evidence type="ECO:0000313" key="2">
    <source>
        <dbReference type="Proteomes" id="UP001146120"/>
    </source>
</evidence>
<reference evidence="1" key="1">
    <citation type="submission" date="2022-11" db="EMBL/GenBank/DDBJ databases">
        <authorList>
            <person name="Morgan W.R."/>
            <person name="Tartar A."/>
        </authorList>
    </citation>
    <scope>NUCLEOTIDE SEQUENCE</scope>
    <source>
        <strain evidence="1">ARSEF 373</strain>
    </source>
</reference>
<keyword evidence="2" id="KW-1185">Reference proteome</keyword>
<dbReference type="Proteomes" id="UP001146120">
    <property type="component" value="Unassembled WGS sequence"/>
</dbReference>
<comment type="caution">
    <text evidence="1">The sequence shown here is derived from an EMBL/GenBank/DDBJ whole genome shotgun (WGS) entry which is preliminary data.</text>
</comment>